<protein>
    <recommendedName>
        <fullName evidence="2">RPA-interacting protein C-terminal domain-containing protein</fullName>
    </recommendedName>
</protein>
<dbReference type="PANTHER" id="PTHR31742">
    <property type="entry name" value="RPA-INTERACTING PROTEIN RPAIN"/>
    <property type="match status" value="1"/>
</dbReference>
<dbReference type="EMBL" id="LNRQ01000005">
    <property type="protein sequence ID" value="KZM94038.1"/>
    <property type="molecule type" value="Genomic_DNA"/>
</dbReference>
<organism evidence="1">
    <name type="scientific">Daucus carota subsp. sativus</name>
    <name type="common">Carrot</name>
    <dbReference type="NCBI Taxonomy" id="79200"/>
    <lineage>
        <taxon>Eukaryota</taxon>
        <taxon>Viridiplantae</taxon>
        <taxon>Streptophyta</taxon>
        <taxon>Embryophyta</taxon>
        <taxon>Tracheophyta</taxon>
        <taxon>Spermatophyta</taxon>
        <taxon>Magnoliopsida</taxon>
        <taxon>eudicotyledons</taxon>
        <taxon>Gunneridae</taxon>
        <taxon>Pentapetalae</taxon>
        <taxon>asterids</taxon>
        <taxon>campanulids</taxon>
        <taxon>Apiales</taxon>
        <taxon>Apiaceae</taxon>
        <taxon>Apioideae</taxon>
        <taxon>Scandiceae</taxon>
        <taxon>Daucinae</taxon>
        <taxon>Daucus</taxon>
        <taxon>Daucus sect. Daucus</taxon>
    </lineage>
</organism>
<accession>A0A164Y658</accession>
<dbReference type="AlphaFoldDB" id="A0A164Y658"/>
<dbReference type="OMA" id="CVETRFD"/>
<dbReference type="GO" id="GO:0005634">
    <property type="term" value="C:nucleus"/>
    <property type="evidence" value="ECO:0007669"/>
    <property type="project" value="TreeGrafter"/>
</dbReference>
<proteinExistence type="predicted"/>
<dbReference type="STRING" id="79200.A0A164Y658"/>
<gene>
    <name evidence="1" type="ORF">DCAR_017283</name>
</gene>
<name>A0A164Y658_DAUCS</name>
<evidence type="ECO:0000313" key="1">
    <source>
        <dbReference type="EMBL" id="KZM94038.1"/>
    </source>
</evidence>
<dbReference type="GO" id="GO:0006606">
    <property type="term" value="P:protein import into nucleus"/>
    <property type="evidence" value="ECO:0007669"/>
    <property type="project" value="TreeGrafter"/>
</dbReference>
<dbReference type="InterPro" id="IPR028156">
    <property type="entry name" value="RIP"/>
</dbReference>
<dbReference type="PANTHER" id="PTHR31742:SF1">
    <property type="entry name" value="RPA-INTERACTING PROTEIN"/>
    <property type="match status" value="1"/>
</dbReference>
<comment type="caution">
    <text evidence="1">The sequence shown here is derived from an EMBL/GenBank/DDBJ whole genome shotgun (WGS) entry which is preliminary data.</text>
</comment>
<reference evidence="1" key="1">
    <citation type="journal article" date="2016" name="Nat. Genet.">
        <title>A high-quality carrot genome assembly provides new insights into carotenoid accumulation and asterid genome evolution.</title>
        <authorList>
            <person name="Iorizzo M."/>
            <person name="Ellison S."/>
            <person name="Senalik D."/>
            <person name="Zeng P."/>
            <person name="Satapoomin P."/>
            <person name="Huang J."/>
            <person name="Bowman M."/>
            <person name="Iovene M."/>
            <person name="Sanseverino W."/>
            <person name="Cavagnaro P."/>
            <person name="Yildiz M."/>
            <person name="Macko-Podgorni A."/>
            <person name="Moranska E."/>
            <person name="Grzebelus E."/>
            <person name="Grzebelus D."/>
            <person name="Ashrafi H."/>
            <person name="Zheng Z."/>
            <person name="Cheng S."/>
            <person name="Spooner D."/>
            <person name="Van Deynze A."/>
            <person name="Simon P."/>
        </authorList>
    </citation>
    <scope>NUCLEOTIDE SEQUENCE [LARGE SCALE GENOMIC DNA]</scope>
    <source>
        <tissue evidence="1">Leaf</tissue>
    </source>
</reference>
<evidence type="ECO:0008006" key="2">
    <source>
        <dbReference type="Google" id="ProtNLM"/>
    </source>
</evidence>
<dbReference type="Gramene" id="KZM94038">
    <property type="protein sequence ID" value="KZM94038"/>
    <property type="gene ID" value="DCAR_017283"/>
</dbReference>
<sequence length="111" mass="12957">MQNIFYQDIDLHQTTQQTSWEDDEDDYLARLVYQHMQLNDGTVEKTVWCPICKQGELQENHFLFIALLVNLDYSEGKRGCKLTPKIRKESSPSVLYIECSGCDTFEAVCRE</sequence>